<dbReference type="GO" id="GO:0003729">
    <property type="term" value="F:mRNA binding"/>
    <property type="evidence" value="ECO:0007669"/>
    <property type="project" value="InterPro"/>
</dbReference>
<dbReference type="Gene3D" id="3.30.920.30">
    <property type="entry name" value="Hypothetical protein"/>
    <property type="match status" value="1"/>
</dbReference>
<dbReference type="KEGG" id="swo:Swol_0621"/>
<dbReference type="OrthoDB" id="121656at2"/>
<dbReference type="Pfam" id="PF07927">
    <property type="entry name" value="HicA_toxin"/>
    <property type="match status" value="1"/>
</dbReference>
<accession>Q0AZA4</accession>
<keyword evidence="9" id="KW-1185">Reference proteome</keyword>
<keyword evidence="3" id="KW-0540">Nuclease</keyword>
<dbReference type="Proteomes" id="UP000001968">
    <property type="component" value="Chromosome"/>
</dbReference>
<evidence type="ECO:0000256" key="3">
    <source>
        <dbReference type="ARBA" id="ARBA00022722"/>
    </source>
</evidence>
<dbReference type="HOGENOM" id="CLU_164851_6_0_9"/>
<comment type="similarity">
    <text evidence="1">Belongs to the HicA mRNA interferase family.</text>
</comment>
<keyword evidence="4" id="KW-0255">Endonuclease</keyword>
<sequence>MSKLTIISDKEMVKLLIFLGFIEIRQKGSHAFFAHPDGRATVVPCHNEDLGRGLIRKILRDIDISVPDYERLKREI</sequence>
<keyword evidence="7" id="KW-0346">Stress response</keyword>
<evidence type="ECO:0000313" key="9">
    <source>
        <dbReference type="Proteomes" id="UP000001968"/>
    </source>
</evidence>
<dbReference type="AlphaFoldDB" id="Q0AZA4"/>
<name>Q0AZA4_SYNWW</name>
<dbReference type="InterPro" id="IPR012933">
    <property type="entry name" value="HicA_mRNA_interferase"/>
</dbReference>
<keyword evidence="5" id="KW-0378">Hydrolase</keyword>
<evidence type="ECO:0000256" key="2">
    <source>
        <dbReference type="ARBA" id="ARBA00022649"/>
    </source>
</evidence>
<dbReference type="RefSeq" id="WP_011640055.1">
    <property type="nucleotide sequence ID" value="NC_008346.1"/>
</dbReference>
<dbReference type="eggNOG" id="COG1724">
    <property type="taxonomic scope" value="Bacteria"/>
</dbReference>
<dbReference type="EMBL" id="CP000448">
    <property type="protein sequence ID" value="ABI67950.1"/>
    <property type="molecule type" value="Genomic_DNA"/>
</dbReference>
<reference evidence="9" key="1">
    <citation type="journal article" date="2010" name="Environ. Microbiol.">
        <title>The genome of Syntrophomonas wolfei: new insights into syntrophic metabolism and biohydrogen production.</title>
        <authorList>
            <person name="Sieber J.R."/>
            <person name="Sims D.R."/>
            <person name="Han C."/>
            <person name="Kim E."/>
            <person name="Lykidis A."/>
            <person name="Lapidus A.L."/>
            <person name="McDonnald E."/>
            <person name="Rohlin L."/>
            <person name="Culley D.E."/>
            <person name="Gunsalus R."/>
            <person name="McInerney M.J."/>
        </authorList>
    </citation>
    <scope>NUCLEOTIDE SEQUENCE [LARGE SCALE GENOMIC DNA]</scope>
    <source>
        <strain evidence="9">DSM 2245B / Goettingen</strain>
    </source>
</reference>
<evidence type="ECO:0000256" key="5">
    <source>
        <dbReference type="ARBA" id="ARBA00022801"/>
    </source>
</evidence>
<protein>
    <submittedName>
        <fullName evidence="8">YcfA-like protein</fullName>
    </submittedName>
</protein>
<evidence type="ECO:0000256" key="4">
    <source>
        <dbReference type="ARBA" id="ARBA00022759"/>
    </source>
</evidence>
<proteinExistence type="inferred from homology"/>
<evidence type="ECO:0000313" key="8">
    <source>
        <dbReference type="EMBL" id="ABI67950.1"/>
    </source>
</evidence>
<gene>
    <name evidence="8" type="ordered locus">Swol_0621</name>
</gene>
<evidence type="ECO:0000256" key="6">
    <source>
        <dbReference type="ARBA" id="ARBA00022884"/>
    </source>
</evidence>
<dbReference type="InterPro" id="IPR038570">
    <property type="entry name" value="HicA_sf"/>
</dbReference>
<keyword evidence="2" id="KW-1277">Toxin-antitoxin system</keyword>
<dbReference type="PANTHER" id="PTHR34873">
    <property type="entry name" value="SSR1766 PROTEIN"/>
    <property type="match status" value="1"/>
</dbReference>
<dbReference type="PANTHER" id="PTHR34873:SF3">
    <property type="entry name" value="ADDICTION MODULE TOXIN, HICA FAMILY"/>
    <property type="match status" value="1"/>
</dbReference>
<evidence type="ECO:0000256" key="1">
    <source>
        <dbReference type="ARBA" id="ARBA00006620"/>
    </source>
</evidence>
<dbReference type="STRING" id="335541.Swol_0621"/>
<organism evidence="8 9">
    <name type="scientific">Syntrophomonas wolfei subsp. wolfei (strain DSM 2245B / Goettingen)</name>
    <dbReference type="NCBI Taxonomy" id="335541"/>
    <lineage>
        <taxon>Bacteria</taxon>
        <taxon>Bacillati</taxon>
        <taxon>Bacillota</taxon>
        <taxon>Clostridia</taxon>
        <taxon>Eubacteriales</taxon>
        <taxon>Syntrophomonadaceae</taxon>
        <taxon>Syntrophomonas</taxon>
    </lineage>
</organism>
<dbReference type="GO" id="GO:0016787">
    <property type="term" value="F:hydrolase activity"/>
    <property type="evidence" value="ECO:0007669"/>
    <property type="project" value="UniProtKB-KW"/>
</dbReference>
<dbReference type="SUPFAM" id="SSF54786">
    <property type="entry name" value="YcfA/nrd intein domain"/>
    <property type="match status" value="1"/>
</dbReference>
<keyword evidence="6" id="KW-0694">RNA-binding</keyword>
<dbReference type="GO" id="GO:0004519">
    <property type="term" value="F:endonuclease activity"/>
    <property type="evidence" value="ECO:0007669"/>
    <property type="project" value="UniProtKB-KW"/>
</dbReference>
<evidence type="ECO:0000256" key="7">
    <source>
        <dbReference type="ARBA" id="ARBA00023016"/>
    </source>
</evidence>